<dbReference type="EMBL" id="LQPR01000055">
    <property type="protein sequence ID" value="ORW68028.1"/>
    <property type="molecule type" value="Genomic_DNA"/>
</dbReference>
<name>A0AAJ3NNA6_9MYCO</name>
<dbReference type="SUPFAM" id="SSF55781">
    <property type="entry name" value="GAF domain-like"/>
    <property type="match status" value="1"/>
</dbReference>
<accession>A0AAJ3NNA6</accession>
<feature type="domain" description="IclR-ED" evidence="1">
    <location>
        <begin position="1"/>
        <end position="146"/>
    </location>
</feature>
<dbReference type="Pfam" id="PF01614">
    <property type="entry name" value="IclR_C"/>
    <property type="match status" value="1"/>
</dbReference>
<dbReference type="PROSITE" id="PS51078">
    <property type="entry name" value="ICLR_ED"/>
    <property type="match status" value="1"/>
</dbReference>
<organism evidence="2 3">
    <name type="scientific">Mycobacterium saskatchewanense</name>
    <dbReference type="NCBI Taxonomy" id="220927"/>
    <lineage>
        <taxon>Bacteria</taxon>
        <taxon>Bacillati</taxon>
        <taxon>Actinomycetota</taxon>
        <taxon>Actinomycetes</taxon>
        <taxon>Mycobacteriales</taxon>
        <taxon>Mycobacteriaceae</taxon>
        <taxon>Mycobacterium</taxon>
        <taxon>Mycobacterium simiae complex</taxon>
    </lineage>
</organism>
<gene>
    <name evidence="2" type="ORF">AWC23_21540</name>
</gene>
<dbReference type="Proteomes" id="UP000193387">
    <property type="component" value="Unassembled WGS sequence"/>
</dbReference>
<dbReference type="PANTHER" id="PTHR30136:SF35">
    <property type="entry name" value="HTH-TYPE TRANSCRIPTIONAL REGULATOR RV1719"/>
    <property type="match status" value="1"/>
</dbReference>
<dbReference type="PANTHER" id="PTHR30136">
    <property type="entry name" value="HELIX-TURN-HELIX TRANSCRIPTIONAL REGULATOR, ICLR FAMILY"/>
    <property type="match status" value="1"/>
</dbReference>
<reference evidence="2 3" key="1">
    <citation type="submission" date="2016-01" db="EMBL/GenBank/DDBJ databases">
        <title>The new phylogeny of the genus Mycobacterium.</title>
        <authorList>
            <person name="Tarcisio F."/>
            <person name="Conor M."/>
            <person name="Antonella G."/>
            <person name="Elisabetta G."/>
            <person name="Giulia F.S."/>
            <person name="Sara T."/>
            <person name="Anna F."/>
            <person name="Clotilde B."/>
            <person name="Roberto B."/>
            <person name="Veronica D.S."/>
            <person name="Fabio R."/>
            <person name="Monica P."/>
            <person name="Olivier J."/>
            <person name="Enrico T."/>
            <person name="Nicola S."/>
        </authorList>
    </citation>
    <scope>NUCLEOTIDE SEQUENCE [LARGE SCALE GENOMIC DNA]</scope>
    <source>
        <strain evidence="2 3">DSM 44616</strain>
    </source>
</reference>
<dbReference type="AlphaFoldDB" id="A0AAJ3NNA6"/>
<dbReference type="GO" id="GO:0003677">
    <property type="term" value="F:DNA binding"/>
    <property type="evidence" value="ECO:0007669"/>
    <property type="project" value="TreeGrafter"/>
</dbReference>
<dbReference type="InterPro" id="IPR014757">
    <property type="entry name" value="Tscrpt_reg_IclR_C"/>
</dbReference>
<dbReference type="Gene3D" id="3.30.450.40">
    <property type="match status" value="2"/>
</dbReference>
<proteinExistence type="predicted"/>
<evidence type="ECO:0000313" key="2">
    <source>
        <dbReference type="EMBL" id="ORW68028.1"/>
    </source>
</evidence>
<comment type="caution">
    <text evidence="2">The sequence shown here is derived from an EMBL/GenBank/DDBJ whole genome shotgun (WGS) entry which is preliminary data.</text>
</comment>
<keyword evidence="3" id="KW-1185">Reference proteome</keyword>
<evidence type="ECO:0000313" key="3">
    <source>
        <dbReference type="Proteomes" id="UP000193387"/>
    </source>
</evidence>
<dbReference type="GO" id="GO:0045892">
    <property type="term" value="P:negative regulation of DNA-templated transcription"/>
    <property type="evidence" value="ECO:0007669"/>
    <property type="project" value="TreeGrafter"/>
</dbReference>
<dbReference type="InterPro" id="IPR029016">
    <property type="entry name" value="GAF-like_dom_sf"/>
</dbReference>
<evidence type="ECO:0000259" key="1">
    <source>
        <dbReference type="PROSITE" id="PS51078"/>
    </source>
</evidence>
<dbReference type="GO" id="GO:0003700">
    <property type="term" value="F:DNA-binding transcription factor activity"/>
    <property type="evidence" value="ECO:0007669"/>
    <property type="project" value="TreeGrafter"/>
</dbReference>
<sequence>MPKKAEQPGPALTGVAFAIFGRIDIQRSAAAVVRGLSEEPREMVRVGMLDGANVRFVAAVEGPAAVRVASRLGRELSQIRERGCAVNREEGEDGVASVAVAIPTGGPGLRLALNAAAPLNRLDVWRFPAVAAALTTAAKAIGDQLG</sequence>
<protein>
    <recommendedName>
        <fullName evidence="1">IclR-ED domain-containing protein</fullName>
    </recommendedName>
</protein>
<dbReference type="InterPro" id="IPR050707">
    <property type="entry name" value="HTH_MetabolicPath_Reg"/>
</dbReference>